<dbReference type="RefSeq" id="WP_376953714.1">
    <property type="nucleotide sequence ID" value="NZ_JBHMBH010000011.1"/>
</dbReference>
<protein>
    <submittedName>
        <fullName evidence="1">Uncharacterized protein</fullName>
    </submittedName>
</protein>
<organism evidence="1 2">
    <name type="scientific">Arthrobacter methylotrophus</name>
    <dbReference type="NCBI Taxonomy" id="121291"/>
    <lineage>
        <taxon>Bacteria</taxon>
        <taxon>Bacillati</taxon>
        <taxon>Actinomycetota</taxon>
        <taxon>Actinomycetes</taxon>
        <taxon>Micrococcales</taxon>
        <taxon>Micrococcaceae</taxon>
        <taxon>Arthrobacter</taxon>
    </lineage>
</organism>
<evidence type="ECO:0000313" key="1">
    <source>
        <dbReference type="EMBL" id="MFB9713464.1"/>
    </source>
</evidence>
<name>A0ABV5UPW9_9MICC</name>
<gene>
    <name evidence="1" type="ORF">ACFFPI_04760</name>
</gene>
<reference evidence="1 2" key="1">
    <citation type="submission" date="2024-09" db="EMBL/GenBank/DDBJ databases">
        <authorList>
            <person name="Sun Q."/>
            <person name="Mori K."/>
        </authorList>
    </citation>
    <scope>NUCLEOTIDE SEQUENCE [LARGE SCALE GENOMIC DNA]</scope>
    <source>
        <strain evidence="1 2">JCM 13519</strain>
    </source>
</reference>
<evidence type="ECO:0000313" key="2">
    <source>
        <dbReference type="Proteomes" id="UP001589536"/>
    </source>
</evidence>
<sequence>MLNGQRLNGGAGFCTDRSFHYQGSFETVVITPNPVIHSCAGQYHRFVTVESPATAA</sequence>
<proteinExistence type="predicted"/>
<keyword evidence="2" id="KW-1185">Reference proteome</keyword>
<dbReference type="EMBL" id="JBHMBH010000011">
    <property type="protein sequence ID" value="MFB9713464.1"/>
    <property type="molecule type" value="Genomic_DNA"/>
</dbReference>
<dbReference type="Proteomes" id="UP001589536">
    <property type="component" value="Unassembled WGS sequence"/>
</dbReference>
<comment type="caution">
    <text evidence="1">The sequence shown here is derived from an EMBL/GenBank/DDBJ whole genome shotgun (WGS) entry which is preliminary data.</text>
</comment>
<accession>A0ABV5UPW9</accession>